<evidence type="ECO:0000313" key="2">
    <source>
        <dbReference type="EMBL" id="KAF2481396.1"/>
    </source>
</evidence>
<evidence type="ECO:0000256" key="1">
    <source>
        <dbReference type="SAM" id="MobiDB-lite"/>
    </source>
</evidence>
<dbReference type="OrthoDB" id="3870679at2759"/>
<feature type="region of interest" description="Disordered" evidence="1">
    <location>
        <begin position="560"/>
        <end position="590"/>
    </location>
</feature>
<feature type="compositionally biased region" description="Polar residues" evidence="1">
    <location>
        <begin position="139"/>
        <end position="153"/>
    </location>
</feature>
<gene>
    <name evidence="2" type="ORF">BDY17DRAFT_326090</name>
</gene>
<feature type="compositionally biased region" description="Basic and acidic residues" evidence="1">
    <location>
        <begin position="480"/>
        <end position="506"/>
    </location>
</feature>
<feature type="compositionally biased region" description="Polar residues" evidence="1">
    <location>
        <begin position="244"/>
        <end position="259"/>
    </location>
</feature>
<sequence length="954" mass="104730">MPGIQPSPGMRDVDVCYGAYQAGSEGVQSALQKARWKYNHQPVRKTGDLDRKRYSDIISPVEPSEAQDEPNSPSSPSAPHDFEPVSPTSVPPIALDQKESGLPPTPPNALALDEEPELQNGHDMTPPPIFADGVRNALRSEQSRTPIKQQASPLTPDPSPPRKSSGARLPLAVQSEEIAQADSLPTAHENQTLLASETLTPVHLPEEDRLPQHWLDTTRELQAASIGLGAITVEETPVIAGDSQDASASGKLSPQASTPDKQRSQPGKPDGVEYSPPPDTSIGQEAKGLGLSGAPSLQDNAQERNNLVYKKIQEDNVKRHSAVSATSGAIPVGIVMPALDLTPKTLKRQAKSYSLRGDLSNGSHRNSGDSTGSELVWRPKKLRTPEKNGVLDSSPILESKYRQVSSPAKLGADASDMTALTFASMQGSPSATRTRTQQPEVAHKLRHVSPGDRLSNNMSVRRTSLEVSPPPEARPYTESSKADRRTQSVSDVGKRAIESLATERGKVPGVRSGSQPLHIPKQRSKAQPSPDGASTAVRLRHFSHEARLENNDDVRRTSLGHATRSHTQTERPIDPPGGFEREFHPATPRKSLDARHLYPTTTPMSISQISDRTDNIEIGEANGVRLYAHNNESLMVVQHHSRPTSKGKEFEPDSSGFVHGGYVGLRDPVFVAQVEPPTPTLATTRPEHQVDSPLTNPRAAPVPPIFKVIPPTPVRELLERHESSTQQEDATTGRERSPSRKRLSLGQRARRYSDIIFPGLGSLRRSSQRFSVTERDTYLSPMWKPQGFWDDIDSDEDYDDFEAGGSLPRGGDTSDVTERRLVFPRAMSKRLPGFRGAGGFLVGNSLGIDRHGSNNRRHYVGTSTRTLSARQSQELMKSLSSPREGSQELPIRSVVRAQRHFVIPFTGGSRAYWVGTGRLRAKVRALRLAREERERERRREKIRKSIGHRVYHDQ</sequence>
<feature type="region of interest" description="Disordered" evidence="1">
    <location>
        <begin position="237"/>
        <end position="314"/>
    </location>
</feature>
<feature type="compositionally biased region" description="Polar residues" evidence="1">
    <location>
        <begin position="188"/>
        <end position="199"/>
    </location>
</feature>
<keyword evidence="3" id="KW-1185">Reference proteome</keyword>
<feature type="region of interest" description="Disordered" evidence="1">
    <location>
        <begin position="679"/>
        <end position="706"/>
    </location>
</feature>
<feature type="region of interest" description="Disordered" evidence="1">
    <location>
        <begin position="424"/>
        <end position="535"/>
    </location>
</feature>
<feature type="compositionally biased region" description="Polar residues" evidence="1">
    <location>
        <begin position="424"/>
        <end position="439"/>
    </location>
</feature>
<evidence type="ECO:0000313" key="3">
    <source>
        <dbReference type="Proteomes" id="UP000799767"/>
    </source>
</evidence>
<dbReference type="EMBL" id="MU001638">
    <property type="protein sequence ID" value="KAF2481396.1"/>
    <property type="molecule type" value="Genomic_DNA"/>
</dbReference>
<feature type="compositionally biased region" description="Basic and acidic residues" evidence="1">
    <location>
        <begin position="567"/>
        <end position="590"/>
    </location>
</feature>
<organism evidence="2 3">
    <name type="scientific">Neohortaea acidophila</name>
    <dbReference type="NCBI Taxonomy" id="245834"/>
    <lineage>
        <taxon>Eukaryota</taxon>
        <taxon>Fungi</taxon>
        <taxon>Dikarya</taxon>
        <taxon>Ascomycota</taxon>
        <taxon>Pezizomycotina</taxon>
        <taxon>Dothideomycetes</taxon>
        <taxon>Dothideomycetidae</taxon>
        <taxon>Mycosphaerellales</taxon>
        <taxon>Teratosphaeriaceae</taxon>
        <taxon>Neohortaea</taxon>
    </lineage>
</organism>
<feature type="compositionally biased region" description="Basic and acidic residues" evidence="1">
    <location>
        <begin position="45"/>
        <end position="55"/>
    </location>
</feature>
<feature type="region of interest" description="Disordered" evidence="1">
    <location>
        <begin position="719"/>
        <end position="746"/>
    </location>
</feature>
<feature type="compositionally biased region" description="Polar residues" evidence="1">
    <location>
        <begin position="861"/>
        <end position="871"/>
    </location>
</feature>
<dbReference type="GeneID" id="54478456"/>
<dbReference type="Proteomes" id="UP000799767">
    <property type="component" value="Unassembled WGS sequence"/>
</dbReference>
<feature type="compositionally biased region" description="Polar residues" evidence="1">
    <location>
        <begin position="360"/>
        <end position="373"/>
    </location>
</feature>
<feature type="region of interest" description="Disordered" evidence="1">
    <location>
        <begin position="356"/>
        <end position="394"/>
    </location>
</feature>
<feature type="compositionally biased region" description="Basic and acidic residues" evidence="1">
    <location>
        <begin position="204"/>
        <end position="216"/>
    </location>
</feature>
<feature type="region of interest" description="Disordered" evidence="1">
    <location>
        <begin position="28"/>
        <end position="216"/>
    </location>
</feature>
<name>A0A6A6PNM4_9PEZI</name>
<dbReference type="AlphaFoldDB" id="A0A6A6PNM4"/>
<feature type="compositionally biased region" description="Polar residues" evidence="1">
    <location>
        <begin position="295"/>
        <end position="305"/>
    </location>
</feature>
<protein>
    <submittedName>
        <fullName evidence="2">Uncharacterized protein</fullName>
    </submittedName>
</protein>
<accession>A0A6A6PNM4</accession>
<feature type="region of interest" description="Disordered" evidence="1">
    <location>
        <begin position="852"/>
        <end position="871"/>
    </location>
</feature>
<reference evidence="2" key="1">
    <citation type="journal article" date="2020" name="Stud. Mycol.">
        <title>101 Dothideomycetes genomes: a test case for predicting lifestyles and emergence of pathogens.</title>
        <authorList>
            <person name="Haridas S."/>
            <person name="Albert R."/>
            <person name="Binder M."/>
            <person name="Bloem J."/>
            <person name="Labutti K."/>
            <person name="Salamov A."/>
            <person name="Andreopoulos B."/>
            <person name="Baker S."/>
            <person name="Barry K."/>
            <person name="Bills G."/>
            <person name="Bluhm B."/>
            <person name="Cannon C."/>
            <person name="Castanera R."/>
            <person name="Culley D."/>
            <person name="Daum C."/>
            <person name="Ezra D."/>
            <person name="Gonzalez J."/>
            <person name="Henrissat B."/>
            <person name="Kuo A."/>
            <person name="Liang C."/>
            <person name="Lipzen A."/>
            <person name="Lutzoni F."/>
            <person name="Magnuson J."/>
            <person name="Mondo S."/>
            <person name="Nolan M."/>
            <person name="Ohm R."/>
            <person name="Pangilinan J."/>
            <person name="Park H.-J."/>
            <person name="Ramirez L."/>
            <person name="Alfaro M."/>
            <person name="Sun H."/>
            <person name="Tritt A."/>
            <person name="Yoshinaga Y."/>
            <person name="Zwiers L.-H."/>
            <person name="Turgeon B."/>
            <person name="Goodwin S."/>
            <person name="Spatafora J."/>
            <person name="Crous P."/>
            <person name="Grigoriev I."/>
        </authorList>
    </citation>
    <scope>NUCLEOTIDE SEQUENCE</scope>
    <source>
        <strain evidence="2">CBS 113389</strain>
    </source>
</reference>
<feature type="compositionally biased region" description="Polar residues" evidence="1">
    <location>
        <begin position="454"/>
        <end position="466"/>
    </location>
</feature>
<dbReference type="RefSeq" id="XP_033587966.1">
    <property type="nucleotide sequence ID" value="XM_033737454.1"/>
</dbReference>
<proteinExistence type="predicted"/>